<dbReference type="Proteomes" id="UP000663829">
    <property type="component" value="Unassembled WGS sequence"/>
</dbReference>
<gene>
    <name evidence="2" type="ORF">GPM918_LOCUS17530</name>
    <name evidence="1" type="ORF">OVA965_LOCUS13760</name>
    <name evidence="4" type="ORF">SRO942_LOCUS17531</name>
    <name evidence="3" type="ORF">TMI583_LOCUS13766</name>
</gene>
<dbReference type="Proteomes" id="UP000677228">
    <property type="component" value="Unassembled WGS sequence"/>
</dbReference>
<dbReference type="AlphaFoldDB" id="A0A814M8Z0"/>
<evidence type="ECO:0000313" key="2">
    <source>
        <dbReference type="EMBL" id="CAF1076148.1"/>
    </source>
</evidence>
<dbReference type="EMBL" id="CAJOBC010004841">
    <property type="protein sequence ID" value="CAF3842676.1"/>
    <property type="molecule type" value="Genomic_DNA"/>
</dbReference>
<evidence type="ECO:0000313" key="3">
    <source>
        <dbReference type="EMBL" id="CAF3755011.1"/>
    </source>
</evidence>
<reference evidence="2" key="1">
    <citation type="submission" date="2021-02" db="EMBL/GenBank/DDBJ databases">
        <authorList>
            <person name="Nowell W R."/>
        </authorList>
    </citation>
    <scope>NUCLEOTIDE SEQUENCE</scope>
</reference>
<organism evidence="2 5">
    <name type="scientific">Didymodactylos carnosus</name>
    <dbReference type="NCBI Taxonomy" id="1234261"/>
    <lineage>
        <taxon>Eukaryota</taxon>
        <taxon>Metazoa</taxon>
        <taxon>Spiralia</taxon>
        <taxon>Gnathifera</taxon>
        <taxon>Rotifera</taxon>
        <taxon>Eurotatoria</taxon>
        <taxon>Bdelloidea</taxon>
        <taxon>Philodinida</taxon>
        <taxon>Philodinidae</taxon>
        <taxon>Didymodactylos</taxon>
    </lineage>
</organism>
<evidence type="ECO:0000313" key="5">
    <source>
        <dbReference type="Proteomes" id="UP000663829"/>
    </source>
</evidence>
<evidence type="ECO:0000313" key="4">
    <source>
        <dbReference type="EMBL" id="CAF3842676.1"/>
    </source>
</evidence>
<sequence>MYNTTNTPTVLQTHTMLNPQDPAVQIMHYNTLRSIQQSYNPVPLSTLNSLPVRYVQMDQLLRNPAQDQFVSTMTMAPVVGMSINQPQMNMQQIPKIQMQPQIPTPAQIQQITNTVKMQQQRFETPTLNMKQLSSIDMLKSYPEVFRRDSLSNSELLRSAAILPTQPLSRISTDVDTSSPLFDGVMLFEQENRSSKNRSSSSYRWKKVSPDVHRRSRLYSGSSCYESDASDNSSDDLQVNKSYSIALGMLFIILLTNINIQACSELSVQFLH</sequence>
<dbReference type="EMBL" id="CAJNOK010005801">
    <property type="protein sequence ID" value="CAF0984608.1"/>
    <property type="molecule type" value="Genomic_DNA"/>
</dbReference>
<proteinExistence type="predicted"/>
<name>A0A814M8Z0_9BILA</name>
<evidence type="ECO:0000313" key="1">
    <source>
        <dbReference type="EMBL" id="CAF0984608.1"/>
    </source>
</evidence>
<comment type="caution">
    <text evidence="2">The sequence shown here is derived from an EMBL/GenBank/DDBJ whole genome shotgun (WGS) entry which is preliminary data.</text>
</comment>
<protein>
    <submittedName>
        <fullName evidence="2">Uncharacterized protein</fullName>
    </submittedName>
</protein>
<dbReference type="Proteomes" id="UP000681722">
    <property type="component" value="Unassembled WGS sequence"/>
</dbReference>
<dbReference type="EMBL" id="CAJOBA010005809">
    <property type="protein sequence ID" value="CAF3755011.1"/>
    <property type="molecule type" value="Genomic_DNA"/>
</dbReference>
<dbReference type="Proteomes" id="UP000682733">
    <property type="component" value="Unassembled WGS sequence"/>
</dbReference>
<keyword evidence="5" id="KW-1185">Reference proteome</keyword>
<accession>A0A814M8Z0</accession>
<dbReference type="EMBL" id="CAJNOQ010004840">
    <property type="protein sequence ID" value="CAF1076148.1"/>
    <property type="molecule type" value="Genomic_DNA"/>
</dbReference>